<feature type="region of interest" description="Disordered" evidence="4">
    <location>
        <begin position="287"/>
        <end position="311"/>
    </location>
</feature>
<dbReference type="GO" id="GO:0005634">
    <property type="term" value="C:nucleus"/>
    <property type="evidence" value="ECO:0007669"/>
    <property type="project" value="TreeGrafter"/>
</dbReference>
<feature type="region of interest" description="Disordered" evidence="4">
    <location>
        <begin position="459"/>
        <end position="511"/>
    </location>
</feature>
<protein>
    <recommendedName>
        <fullName evidence="5">Chromo domain-containing protein</fullName>
    </recommendedName>
</protein>
<dbReference type="EMBL" id="JASBNA010000048">
    <property type="protein sequence ID" value="KAK7680573.1"/>
    <property type="molecule type" value="Genomic_DNA"/>
</dbReference>
<dbReference type="InterPro" id="IPR000953">
    <property type="entry name" value="Chromo/chromo_shadow_dom"/>
</dbReference>
<comment type="caution">
    <text evidence="6">The sequence shown here is derived from an EMBL/GenBank/DDBJ whole genome shotgun (WGS) entry which is preliminary data.</text>
</comment>
<evidence type="ECO:0000256" key="4">
    <source>
        <dbReference type="SAM" id="MobiDB-lite"/>
    </source>
</evidence>
<feature type="region of interest" description="Disordered" evidence="4">
    <location>
        <begin position="1"/>
        <end position="65"/>
    </location>
</feature>
<evidence type="ECO:0000313" key="7">
    <source>
        <dbReference type="Proteomes" id="UP001385951"/>
    </source>
</evidence>
<evidence type="ECO:0000313" key="6">
    <source>
        <dbReference type="EMBL" id="KAK7680573.1"/>
    </source>
</evidence>
<feature type="compositionally biased region" description="Pro residues" evidence="4">
    <location>
        <begin position="34"/>
        <end position="43"/>
    </location>
</feature>
<keyword evidence="1" id="KW-0547">Nucleotide-binding</keyword>
<dbReference type="PANTHER" id="PTHR45623:SF17">
    <property type="entry name" value="CHROMODOMAIN-HELICASE-DNA-BINDING PROTEIN 3-RELATED"/>
    <property type="match status" value="1"/>
</dbReference>
<feature type="compositionally biased region" description="Acidic residues" evidence="4">
    <location>
        <begin position="242"/>
        <end position="258"/>
    </location>
</feature>
<evidence type="ECO:0000259" key="5">
    <source>
        <dbReference type="PROSITE" id="PS50013"/>
    </source>
</evidence>
<dbReference type="SMART" id="SM00298">
    <property type="entry name" value="CHROMO"/>
    <property type="match status" value="1"/>
</dbReference>
<dbReference type="GO" id="GO:0003682">
    <property type="term" value="F:chromatin binding"/>
    <property type="evidence" value="ECO:0007669"/>
    <property type="project" value="TreeGrafter"/>
</dbReference>
<keyword evidence="7" id="KW-1185">Reference proteome</keyword>
<dbReference type="Gene3D" id="2.40.50.40">
    <property type="match status" value="1"/>
</dbReference>
<feature type="compositionally biased region" description="Acidic residues" evidence="4">
    <location>
        <begin position="188"/>
        <end position="202"/>
    </location>
</feature>
<dbReference type="InterPro" id="IPR016197">
    <property type="entry name" value="Chromo-like_dom_sf"/>
</dbReference>
<feature type="region of interest" description="Disordered" evidence="4">
    <location>
        <begin position="660"/>
        <end position="686"/>
    </location>
</feature>
<gene>
    <name evidence="6" type="ORF">QCA50_016355</name>
</gene>
<dbReference type="Proteomes" id="UP001385951">
    <property type="component" value="Unassembled WGS sequence"/>
</dbReference>
<feature type="domain" description="Chromo" evidence="5">
    <location>
        <begin position="566"/>
        <end position="635"/>
    </location>
</feature>
<feature type="region of interest" description="Disordered" evidence="4">
    <location>
        <begin position="134"/>
        <end position="154"/>
    </location>
</feature>
<dbReference type="SUPFAM" id="SSF54160">
    <property type="entry name" value="Chromo domain-like"/>
    <property type="match status" value="1"/>
</dbReference>
<dbReference type="GO" id="GO:0140658">
    <property type="term" value="F:ATP-dependent chromatin remodeler activity"/>
    <property type="evidence" value="ECO:0007669"/>
    <property type="project" value="TreeGrafter"/>
</dbReference>
<keyword evidence="3" id="KW-0539">Nucleus</keyword>
<dbReference type="GO" id="GO:0000785">
    <property type="term" value="C:chromatin"/>
    <property type="evidence" value="ECO:0007669"/>
    <property type="project" value="TreeGrafter"/>
</dbReference>
<sequence length="808" mass="90997">MSEDVQIEIPSSPERISLPPGSEPSGPPSSLHPTPSPSPPPPANVIRIPPMKRPQRESRLFIDAPLLSPEEKAEYTEIGLTTDDVTQSSIQTVVGEYKEDGQLYYYARFTDGFVHKFPSYRLQREHPDLVEEYETKRDNGSLPPFDPSSHNVHPASRVRVVLKLHATGSKNGKVSRSKSRTETPQSDLDSDEDGESEADYGSDDSAVATRRSTRITKTKDNSSALPFSPRKTRSRKIHVIDDVDGEGGEGDEEEDDDELLIASPSVRRSTRSRKAVVRDNYVGSDDDAYAPTPKFKVAKKKSQPKASRPAYGRIRPIEDLKYDPNPGTRALRAHRSKCEKCQRQPTDQLKKRRKIDDEETEELGGWVQCLKCPVAAHWGCLAKTQQAEILKAALEREWVDWRSARAGDGEIDDDTLPKKRKTLEPNLTTEFLCGGCMKGGFCMSCKEVLLEPDSLARIEKENASSSTAPETKEGPSSDVEMQDATGDGSAKEPIDVDASPETPQKPIPTTPDSDSLYFRCLLCRRMSHYAHLPQPFAGDEYTEAELADYYQRTYEWRCADCVSYVYAVEHIIAWRPFPEDAKEKSAPGELPNYKSPLPREYLVKWKDRSYRRVQWVPHMWLFAKAPNMLRNFLTKGTHVDLLPEPAAEEVLEHAGDGVAMDVQDDDKTPPAPKPSAPSGSLPDAERHIRPAWKTIDRVLDVLLWSPEKRLNRRKVTKELQSEIDEEYENVFQTGEQPSADLTETVAEWEKRNRKRISDADASRVIFAFIKWDDLGYDDASWDSPPKQGTPGMLHLNTHLADLLPRDPL</sequence>
<evidence type="ECO:0000256" key="3">
    <source>
        <dbReference type="ARBA" id="ARBA00023242"/>
    </source>
</evidence>
<keyword evidence="2" id="KW-0067">ATP-binding</keyword>
<accession>A0AAW0FFS6</accession>
<dbReference type="PANTHER" id="PTHR45623">
    <property type="entry name" value="CHROMODOMAIN-HELICASE-DNA-BINDING PROTEIN 3-RELATED-RELATED"/>
    <property type="match status" value="1"/>
</dbReference>
<reference evidence="6 7" key="1">
    <citation type="submission" date="2022-09" db="EMBL/GenBank/DDBJ databases">
        <authorList>
            <person name="Palmer J.M."/>
        </authorList>
    </citation>
    <scope>NUCLEOTIDE SEQUENCE [LARGE SCALE GENOMIC DNA]</scope>
    <source>
        <strain evidence="6 7">DSM 7382</strain>
    </source>
</reference>
<dbReference type="GO" id="GO:0042393">
    <property type="term" value="F:histone binding"/>
    <property type="evidence" value="ECO:0007669"/>
    <property type="project" value="TreeGrafter"/>
</dbReference>
<dbReference type="AlphaFoldDB" id="A0AAW0FFS6"/>
<dbReference type="PROSITE" id="PS50013">
    <property type="entry name" value="CHROMO_2"/>
    <property type="match status" value="1"/>
</dbReference>
<dbReference type="GO" id="GO:0003677">
    <property type="term" value="F:DNA binding"/>
    <property type="evidence" value="ECO:0007669"/>
    <property type="project" value="TreeGrafter"/>
</dbReference>
<evidence type="ECO:0000256" key="2">
    <source>
        <dbReference type="ARBA" id="ARBA00022840"/>
    </source>
</evidence>
<dbReference type="GO" id="GO:0005524">
    <property type="term" value="F:ATP binding"/>
    <property type="evidence" value="ECO:0007669"/>
    <property type="project" value="UniProtKB-KW"/>
</dbReference>
<proteinExistence type="predicted"/>
<evidence type="ECO:0000256" key="1">
    <source>
        <dbReference type="ARBA" id="ARBA00022741"/>
    </source>
</evidence>
<name>A0AAW0FFS6_9APHY</name>
<organism evidence="6 7">
    <name type="scientific">Cerrena zonata</name>
    <dbReference type="NCBI Taxonomy" id="2478898"/>
    <lineage>
        <taxon>Eukaryota</taxon>
        <taxon>Fungi</taxon>
        <taxon>Dikarya</taxon>
        <taxon>Basidiomycota</taxon>
        <taxon>Agaricomycotina</taxon>
        <taxon>Agaricomycetes</taxon>
        <taxon>Polyporales</taxon>
        <taxon>Cerrenaceae</taxon>
        <taxon>Cerrena</taxon>
    </lineage>
</organism>
<feature type="region of interest" description="Disordered" evidence="4">
    <location>
        <begin position="332"/>
        <end position="355"/>
    </location>
</feature>
<dbReference type="GO" id="GO:0016887">
    <property type="term" value="F:ATP hydrolysis activity"/>
    <property type="evidence" value="ECO:0007669"/>
    <property type="project" value="TreeGrafter"/>
</dbReference>
<feature type="region of interest" description="Disordered" evidence="4">
    <location>
        <begin position="166"/>
        <end position="258"/>
    </location>
</feature>